<name>A0A8J5N2D9_HOMAM</name>
<gene>
    <name evidence="1" type="ORF">Hamer_G000989</name>
</gene>
<comment type="caution">
    <text evidence="1">The sequence shown here is derived from an EMBL/GenBank/DDBJ whole genome shotgun (WGS) entry which is preliminary data.</text>
</comment>
<protein>
    <submittedName>
        <fullName evidence="1">Uncharacterized protein</fullName>
    </submittedName>
</protein>
<keyword evidence="2" id="KW-1185">Reference proteome</keyword>
<evidence type="ECO:0000313" key="2">
    <source>
        <dbReference type="Proteomes" id="UP000747542"/>
    </source>
</evidence>
<accession>A0A8J5N2D9</accession>
<reference evidence="1" key="1">
    <citation type="journal article" date="2021" name="Sci. Adv.">
        <title>The American lobster genome reveals insights on longevity, neural, and immune adaptations.</title>
        <authorList>
            <person name="Polinski J.M."/>
            <person name="Zimin A.V."/>
            <person name="Clark K.F."/>
            <person name="Kohn A.B."/>
            <person name="Sadowski N."/>
            <person name="Timp W."/>
            <person name="Ptitsyn A."/>
            <person name="Khanna P."/>
            <person name="Romanova D.Y."/>
            <person name="Williams P."/>
            <person name="Greenwood S.J."/>
            <person name="Moroz L.L."/>
            <person name="Walt D.R."/>
            <person name="Bodnar A.G."/>
        </authorList>
    </citation>
    <scope>NUCLEOTIDE SEQUENCE</scope>
    <source>
        <strain evidence="1">GMGI-L3</strain>
    </source>
</reference>
<evidence type="ECO:0000313" key="1">
    <source>
        <dbReference type="EMBL" id="KAG7172015.1"/>
    </source>
</evidence>
<dbReference type="AlphaFoldDB" id="A0A8J5N2D9"/>
<dbReference type="EMBL" id="JAHLQT010011632">
    <property type="protein sequence ID" value="KAG7172015.1"/>
    <property type="molecule type" value="Genomic_DNA"/>
</dbReference>
<proteinExistence type="predicted"/>
<organism evidence="1 2">
    <name type="scientific">Homarus americanus</name>
    <name type="common">American lobster</name>
    <dbReference type="NCBI Taxonomy" id="6706"/>
    <lineage>
        <taxon>Eukaryota</taxon>
        <taxon>Metazoa</taxon>
        <taxon>Ecdysozoa</taxon>
        <taxon>Arthropoda</taxon>
        <taxon>Crustacea</taxon>
        <taxon>Multicrustacea</taxon>
        <taxon>Malacostraca</taxon>
        <taxon>Eumalacostraca</taxon>
        <taxon>Eucarida</taxon>
        <taxon>Decapoda</taxon>
        <taxon>Pleocyemata</taxon>
        <taxon>Astacidea</taxon>
        <taxon>Nephropoidea</taxon>
        <taxon>Nephropidae</taxon>
        <taxon>Homarus</taxon>
    </lineage>
</organism>
<sequence length="47" mass="5375">MEICFCFTDNNGRIRSHAHVSLIIVRQRCSHITSKMPLNTLGIIANY</sequence>
<dbReference type="Proteomes" id="UP000747542">
    <property type="component" value="Unassembled WGS sequence"/>
</dbReference>